<comment type="caution">
    <text evidence="6">The sequence shown here is derived from an EMBL/GenBank/DDBJ whole genome shotgun (WGS) entry which is preliminary data.</text>
</comment>
<name>A0AAJ1BCA5_9ACTO</name>
<organism evidence="6 7">
    <name type="scientific">Varibaculum cambriense</name>
    <dbReference type="NCBI Taxonomy" id="184870"/>
    <lineage>
        <taxon>Bacteria</taxon>
        <taxon>Bacillati</taxon>
        <taxon>Actinomycetota</taxon>
        <taxon>Actinomycetes</taxon>
        <taxon>Actinomycetales</taxon>
        <taxon>Actinomycetaceae</taxon>
        <taxon>Varibaculum</taxon>
    </lineage>
</organism>
<evidence type="ECO:0000256" key="2">
    <source>
        <dbReference type="ARBA" id="ARBA00022692"/>
    </source>
</evidence>
<protein>
    <submittedName>
        <fullName evidence="6">UDP-N-acetylglucosamine--LPS N-acetylglucosamine transferase</fullName>
    </submittedName>
</protein>
<evidence type="ECO:0000256" key="5">
    <source>
        <dbReference type="ARBA" id="ARBA00023136"/>
    </source>
</evidence>
<evidence type="ECO:0000256" key="1">
    <source>
        <dbReference type="ARBA" id="ARBA00004389"/>
    </source>
</evidence>
<keyword evidence="2" id="KW-0812">Transmembrane</keyword>
<evidence type="ECO:0000313" key="7">
    <source>
        <dbReference type="Proteomes" id="UP001200537"/>
    </source>
</evidence>
<keyword evidence="4" id="KW-1133">Transmembrane helix</keyword>
<dbReference type="Proteomes" id="UP001200537">
    <property type="component" value="Unassembled WGS sequence"/>
</dbReference>
<reference evidence="6" key="1">
    <citation type="submission" date="2022-01" db="EMBL/GenBank/DDBJ databases">
        <title>Collection of gut derived symbiotic bacterial strains cultured from healthy donors.</title>
        <authorList>
            <person name="Lin H."/>
            <person name="Kohout C."/>
            <person name="Waligurski E."/>
            <person name="Pamer E.G."/>
        </authorList>
    </citation>
    <scope>NUCLEOTIDE SEQUENCE</scope>
    <source>
        <strain evidence="6">DFI.7.46</strain>
    </source>
</reference>
<keyword evidence="5" id="KW-0472">Membrane</keyword>
<evidence type="ECO:0000313" key="6">
    <source>
        <dbReference type="EMBL" id="MCG4617297.1"/>
    </source>
</evidence>
<comment type="subcellular location">
    <subcellularLocation>
        <location evidence="1">Endoplasmic reticulum membrane</location>
        <topology evidence="1">Single-pass membrane protein</topology>
    </subcellularLocation>
</comment>
<dbReference type="EMBL" id="JAKNHJ010000003">
    <property type="protein sequence ID" value="MCG4617297.1"/>
    <property type="molecule type" value="Genomic_DNA"/>
</dbReference>
<dbReference type="SUPFAM" id="SSF53756">
    <property type="entry name" value="UDP-Glycosyltransferase/glycogen phosphorylase"/>
    <property type="match status" value="1"/>
</dbReference>
<dbReference type="PANTHER" id="PTHR12154:SF4">
    <property type="entry name" value="UDP-N-ACETYLGLUCOSAMINE TRANSFERASE SUBUNIT ALG14 HOMOLOG"/>
    <property type="match status" value="1"/>
</dbReference>
<proteinExistence type="predicted"/>
<evidence type="ECO:0000256" key="4">
    <source>
        <dbReference type="ARBA" id="ARBA00022989"/>
    </source>
</evidence>
<dbReference type="GO" id="GO:0006488">
    <property type="term" value="P:dolichol-linked oligosaccharide biosynthetic process"/>
    <property type="evidence" value="ECO:0007669"/>
    <property type="project" value="InterPro"/>
</dbReference>
<dbReference type="GO" id="GO:0004577">
    <property type="term" value="F:N-acetylglucosaminyldiphosphodolichol N-acetylglucosaminyltransferase activity"/>
    <property type="evidence" value="ECO:0007669"/>
    <property type="project" value="TreeGrafter"/>
</dbReference>
<keyword evidence="6" id="KW-0808">Transferase</keyword>
<sequence length="150" mass="17061">MVKVLFAGSSGGHLAQLYTLKPWWKRQQSLWVTFETPDAVSLLADQKVVWAQHSPDRNLRDVFRSLRLAWKLLRSARPELVVSAGASLGTVFIALARLMKIPTIYIEVFDRIEIPSLSGRICYRLADRFAVQWPEQLKLYPDATVIGPLL</sequence>
<dbReference type="Gene3D" id="3.40.50.2000">
    <property type="entry name" value="Glycogen Phosphorylase B"/>
    <property type="match status" value="1"/>
</dbReference>
<dbReference type="NCBIfam" id="NF041549">
    <property type="entry name" value="PssD"/>
    <property type="match status" value="1"/>
</dbReference>
<dbReference type="RefSeq" id="WP_024059316.1">
    <property type="nucleotide sequence ID" value="NZ_CBCTPO010000001.1"/>
</dbReference>
<gene>
    <name evidence="6" type="ORF">L0M99_02130</name>
</gene>
<dbReference type="InterPro" id="IPR013969">
    <property type="entry name" value="Oligosacch_biosynth_Alg14"/>
</dbReference>
<evidence type="ECO:0000256" key="3">
    <source>
        <dbReference type="ARBA" id="ARBA00022824"/>
    </source>
</evidence>
<dbReference type="AlphaFoldDB" id="A0AAJ1BCA5"/>
<accession>A0AAJ1BCA5</accession>
<dbReference type="PANTHER" id="PTHR12154">
    <property type="entry name" value="GLYCOSYL TRANSFERASE-RELATED"/>
    <property type="match status" value="1"/>
</dbReference>
<dbReference type="Pfam" id="PF08660">
    <property type="entry name" value="Alg14"/>
    <property type="match status" value="1"/>
</dbReference>
<keyword evidence="3" id="KW-0256">Endoplasmic reticulum</keyword>